<feature type="signal peptide" evidence="1">
    <location>
        <begin position="1"/>
        <end position="29"/>
    </location>
</feature>
<reference evidence="3 4" key="1">
    <citation type="journal article" date="2016" name="Syst. Appl. Microbiol.">
        <title>Vibrio bivalvicida sp. nov., a novel larval pathogen for bivalve molluscs reared in a hatchery.</title>
        <authorList>
            <person name="Dubert J."/>
            <person name="Romalde J.L."/>
            <person name="Prado S."/>
            <person name="Barja J.L."/>
        </authorList>
    </citation>
    <scope>NUCLEOTIDE SEQUENCE [LARGE SCALE GENOMIC DNA]</scope>
    <source>
        <strain evidence="3 4">605</strain>
    </source>
</reference>
<comment type="caution">
    <text evidence="3">The sequence shown here is derived from an EMBL/GenBank/DDBJ whole genome shotgun (WGS) entry which is preliminary data.</text>
</comment>
<sequence>MGNIKLAIVIMLKSLLAFCLYGYSLHAVADTSTVQSEDKSARHEVTLIRDKDYKCIQCHKDSQQTIHQTHTTEKFEQIGKTLNCTTCHGNIGPDHREGAPVVTKYAPAQSQMGSDKVQMPHQGILDANSQCTNCHTSERLHKASWTHDVHAKNLTCSNCHNVHAEKKSKILSLERKDKIKMCVDCHSDITQLKEEEK</sequence>
<dbReference type="Gene3D" id="3.90.10.10">
    <property type="entry name" value="Cytochrome C3"/>
    <property type="match status" value="1"/>
</dbReference>
<dbReference type="InterPro" id="IPR017564">
    <property type="entry name" value="Cyt_c_NrfB"/>
</dbReference>
<dbReference type="GO" id="GO:0020037">
    <property type="term" value="F:heme binding"/>
    <property type="evidence" value="ECO:0007669"/>
    <property type="project" value="InterPro"/>
</dbReference>
<proteinExistence type="predicted"/>
<dbReference type="RefSeq" id="WP_054961293.1">
    <property type="nucleotide sequence ID" value="NZ_LLEI02000053.1"/>
</dbReference>
<dbReference type="Gene3D" id="1.10.287.3080">
    <property type="match status" value="1"/>
</dbReference>
<gene>
    <name evidence="3" type="ORF">APB76_17165</name>
</gene>
<keyword evidence="3" id="KW-0378">Hydrolase</keyword>
<feature type="chain" id="PRO_5008079148" evidence="1">
    <location>
        <begin position="30"/>
        <end position="197"/>
    </location>
</feature>
<dbReference type="NCBIfam" id="TIGR03146">
    <property type="entry name" value="cyt_nit_nrfB"/>
    <property type="match status" value="1"/>
</dbReference>
<dbReference type="GO" id="GO:0042597">
    <property type="term" value="C:periplasmic space"/>
    <property type="evidence" value="ECO:0007669"/>
    <property type="project" value="InterPro"/>
</dbReference>
<dbReference type="SUPFAM" id="SSF48695">
    <property type="entry name" value="Multiheme cytochromes"/>
    <property type="match status" value="1"/>
</dbReference>
<evidence type="ECO:0000259" key="2">
    <source>
        <dbReference type="Pfam" id="PF22678"/>
    </source>
</evidence>
<evidence type="ECO:0000256" key="1">
    <source>
        <dbReference type="SAM" id="SignalP"/>
    </source>
</evidence>
<organism evidence="3 4">
    <name type="scientific">Vibrio bivalvicida</name>
    <dbReference type="NCBI Taxonomy" id="1276888"/>
    <lineage>
        <taxon>Bacteria</taxon>
        <taxon>Pseudomonadati</taxon>
        <taxon>Pseudomonadota</taxon>
        <taxon>Gammaproteobacteria</taxon>
        <taxon>Vibrionales</taxon>
        <taxon>Vibrionaceae</taxon>
        <taxon>Vibrio</taxon>
        <taxon>Vibrio oreintalis group</taxon>
    </lineage>
</organism>
<keyword evidence="1" id="KW-0732">Signal</keyword>
<protein>
    <submittedName>
        <fullName evidence="3">Cysteine hydrolase</fullName>
    </submittedName>
</protein>
<dbReference type="AlphaFoldDB" id="A0A177XWH6"/>
<name>A0A177XWH6_9VIBR</name>
<dbReference type="NCBIfam" id="NF008659">
    <property type="entry name" value="PRK11659.1"/>
    <property type="match status" value="1"/>
</dbReference>
<feature type="domain" description="Cytochrome c-type protein NrfB-like" evidence="2">
    <location>
        <begin position="84"/>
        <end position="185"/>
    </location>
</feature>
<dbReference type="InterPro" id="IPR036280">
    <property type="entry name" value="Multihaem_cyt_sf"/>
</dbReference>
<dbReference type="InterPro" id="IPR053875">
    <property type="entry name" value="Cytochrom_c_NrfB-like_dom"/>
</dbReference>
<dbReference type="GO" id="GO:0016787">
    <property type="term" value="F:hydrolase activity"/>
    <property type="evidence" value="ECO:0007669"/>
    <property type="project" value="UniProtKB-KW"/>
</dbReference>
<evidence type="ECO:0000313" key="3">
    <source>
        <dbReference type="EMBL" id="OAJ92928.1"/>
    </source>
</evidence>
<dbReference type="EMBL" id="LLEI02000053">
    <property type="protein sequence ID" value="OAJ92928.1"/>
    <property type="molecule type" value="Genomic_DNA"/>
</dbReference>
<dbReference type="Proteomes" id="UP000078406">
    <property type="component" value="Unassembled WGS sequence"/>
</dbReference>
<evidence type="ECO:0000313" key="4">
    <source>
        <dbReference type="Proteomes" id="UP000078406"/>
    </source>
</evidence>
<dbReference type="Pfam" id="PF22678">
    <property type="entry name" value="Cytochrom_c_NrfB-like"/>
    <property type="match status" value="1"/>
</dbReference>
<accession>A0A177XWH6</accession>